<dbReference type="Gene3D" id="3.40.50.620">
    <property type="entry name" value="HUPs"/>
    <property type="match status" value="1"/>
</dbReference>
<evidence type="ECO:0000256" key="5">
    <source>
        <dbReference type="ARBA" id="ARBA00048539"/>
    </source>
</evidence>
<evidence type="ECO:0000256" key="1">
    <source>
        <dbReference type="ARBA" id="ARBA00022598"/>
    </source>
</evidence>
<dbReference type="SUPFAM" id="SSF52402">
    <property type="entry name" value="Adenine nucleotide alpha hydrolases-like"/>
    <property type="match status" value="1"/>
</dbReference>
<dbReference type="InterPro" id="IPR014729">
    <property type="entry name" value="Rossmann-like_a/b/a_fold"/>
</dbReference>
<keyword evidence="4 6" id="KW-0067">ATP-binding</keyword>
<dbReference type="EC" id="6.3.4.19" evidence="6"/>
<keyword evidence="2 6" id="KW-0819">tRNA processing</keyword>
<evidence type="ECO:0000313" key="9">
    <source>
        <dbReference type="EMBL" id="GEP69777.1"/>
    </source>
</evidence>
<feature type="region of interest" description="Disordered" evidence="7">
    <location>
        <begin position="358"/>
        <end position="385"/>
    </location>
</feature>
<dbReference type="HAMAP" id="MF_01161">
    <property type="entry name" value="tRNA_Ile_lys_synt"/>
    <property type="match status" value="1"/>
</dbReference>
<evidence type="ECO:0000256" key="4">
    <source>
        <dbReference type="ARBA" id="ARBA00022840"/>
    </source>
</evidence>
<dbReference type="GO" id="GO:0006400">
    <property type="term" value="P:tRNA modification"/>
    <property type="evidence" value="ECO:0007669"/>
    <property type="project" value="UniProtKB-UniRule"/>
</dbReference>
<dbReference type="GO" id="GO:0032267">
    <property type="term" value="F:tRNA(Ile)-lysidine synthase activity"/>
    <property type="evidence" value="ECO:0007669"/>
    <property type="project" value="UniProtKB-EC"/>
</dbReference>
<dbReference type="GO" id="GO:0005524">
    <property type="term" value="F:ATP binding"/>
    <property type="evidence" value="ECO:0007669"/>
    <property type="project" value="UniProtKB-UniRule"/>
</dbReference>
<feature type="compositionally biased region" description="Basic and acidic residues" evidence="7">
    <location>
        <begin position="369"/>
        <end position="385"/>
    </location>
</feature>
<dbReference type="GO" id="GO:0005737">
    <property type="term" value="C:cytoplasm"/>
    <property type="evidence" value="ECO:0007669"/>
    <property type="project" value="UniProtKB-SubCell"/>
</dbReference>
<feature type="domain" description="tRNA(Ile)-lysidine/2-thiocytidine synthase N-terminal" evidence="8">
    <location>
        <begin position="28"/>
        <end position="200"/>
    </location>
</feature>
<reference evidence="9 10" key="1">
    <citation type="submission" date="2019-07" db="EMBL/GenBank/DDBJ databases">
        <title>Whole genome shotgun sequence of Cellulomonas soli NBRC 109434.</title>
        <authorList>
            <person name="Hosoyama A."/>
            <person name="Uohara A."/>
            <person name="Ohji S."/>
            <person name="Ichikawa N."/>
        </authorList>
    </citation>
    <scope>NUCLEOTIDE SEQUENCE [LARGE SCALE GENOMIC DNA]</scope>
    <source>
        <strain evidence="9 10">NBRC 109434</strain>
    </source>
</reference>
<comment type="caution">
    <text evidence="9">The sequence shown here is derived from an EMBL/GenBank/DDBJ whole genome shotgun (WGS) entry which is preliminary data.</text>
</comment>
<dbReference type="InterPro" id="IPR012795">
    <property type="entry name" value="tRNA_Ile_lys_synt_N"/>
</dbReference>
<proteinExistence type="inferred from homology"/>
<dbReference type="RefSeq" id="WP_146953524.1">
    <property type="nucleotide sequence ID" value="NZ_BAABBJ010000001.1"/>
</dbReference>
<comment type="function">
    <text evidence="6">Ligates lysine onto the cytidine present at position 34 of the AUA codon-specific tRNA(Ile) that contains the anticodon CAU, in an ATP-dependent manner. Cytidine is converted to lysidine, thus changing the amino acid specificity of the tRNA from methionine to isoleucine.</text>
</comment>
<dbReference type="Pfam" id="PF01171">
    <property type="entry name" value="ATP_bind_3"/>
    <property type="match status" value="1"/>
</dbReference>
<name>A0A512PEY7_9CELL</name>
<dbReference type="NCBIfam" id="TIGR02432">
    <property type="entry name" value="lysidine_TilS_N"/>
    <property type="match status" value="1"/>
</dbReference>
<keyword evidence="10" id="KW-1185">Reference proteome</keyword>
<organism evidence="9 10">
    <name type="scientific">Cellulomonas soli</name>
    <dbReference type="NCBI Taxonomy" id="931535"/>
    <lineage>
        <taxon>Bacteria</taxon>
        <taxon>Bacillati</taxon>
        <taxon>Actinomycetota</taxon>
        <taxon>Actinomycetes</taxon>
        <taxon>Micrococcales</taxon>
        <taxon>Cellulomonadaceae</taxon>
        <taxon>Cellulomonas</taxon>
    </lineage>
</organism>
<dbReference type="CDD" id="cd01992">
    <property type="entry name" value="TilS_N"/>
    <property type="match status" value="1"/>
</dbReference>
<dbReference type="PANTHER" id="PTHR43033:SF1">
    <property type="entry name" value="TRNA(ILE)-LYSIDINE SYNTHASE-RELATED"/>
    <property type="match status" value="1"/>
</dbReference>
<protein>
    <recommendedName>
        <fullName evidence="6">tRNA(Ile)-lysidine synthase</fullName>
        <ecNumber evidence="6">6.3.4.19</ecNumber>
    </recommendedName>
    <alternativeName>
        <fullName evidence="6">tRNA(Ile)-2-lysyl-cytidine synthase</fullName>
    </alternativeName>
    <alternativeName>
        <fullName evidence="6">tRNA(Ile)-lysidine synthetase</fullName>
    </alternativeName>
</protein>
<comment type="subcellular location">
    <subcellularLocation>
        <location evidence="6">Cytoplasm</location>
    </subcellularLocation>
</comment>
<evidence type="ECO:0000313" key="10">
    <source>
        <dbReference type="Proteomes" id="UP000321798"/>
    </source>
</evidence>
<feature type="binding site" evidence="6">
    <location>
        <begin position="33"/>
        <end position="38"/>
    </location>
    <ligand>
        <name>ATP</name>
        <dbReference type="ChEBI" id="CHEBI:30616"/>
    </ligand>
</feature>
<comment type="catalytic activity">
    <reaction evidence="5 6">
        <text>cytidine(34) in tRNA(Ile2) + L-lysine + ATP = lysidine(34) in tRNA(Ile2) + AMP + diphosphate + H(+)</text>
        <dbReference type="Rhea" id="RHEA:43744"/>
        <dbReference type="Rhea" id="RHEA-COMP:10625"/>
        <dbReference type="Rhea" id="RHEA-COMP:10670"/>
        <dbReference type="ChEBI" id="CHEBI:15378"/>
        <dbReference type="ChEBI" id="CHEBI:30616"/>
        <dbReference type="ChEBI" id="CHEBI:32551"/>
        <dbReference type="ChEBI" id="CHEBI:33019"/>
        <dbReference type="ChEBI" id="CHEBI:82748"/>
        <dbReference type="ChEBI" id="CHEBI:83665"/>
        <dbReference type="ChEBI" id="CHEBI:456215"/>
        <dbReference type="EC" id="6.3.4.19"/>
    </reaction>
</comment>
<gene>
    <name evidence="9" type="primary">mesJ</name>
    <name evidence="6" type="synonym">tilS</name>
    <name evidence="9" type="ORF">CSO01_24920</name>
</gene>
<evidence type="ECO:0000256" key="3">
    <source>
        <dbReference type="ARBA" id="ARBA00022741"/>
    </source>
</evidence>
<evidence type="ECO:0000256" key="7">
    <source>
        <dbReference type="SAM" id="MobiDB-lite"/>
    </source>
</evidence>
<dbReference type="PANTHER" id="PTHR43033">
    <property type="entry name" value="TRNA(ILE)-LYSIDINE SYNTHASE-RELATED"/>
    <property type="match status" value="1"/>
</dbReference>
<keyword evidence="1 6" id="KW-0436">Ligase</keyword>
<dbReference type="InterPro" id="IPR011063">
    <property type="entry name" value="TilS/TtcA_N"/>
</dbReference>
<dbReference type="InterPro" id="IPR012094">
    <property type="entry name" value="tRNA_Ile_lys_synt"/>
</dbReference>
<comment type="domain">
    <text evidence="6">The N-terminal region contains the highly conserved SGGXDS motif, predicted to be a P-loop motif involved in ATP binding.</text>
</comment>
<evidence type="ECO:0000259" key="8">
    <source>
        <dbReference type="Pfam" id="PF01171"/>
    </source>
</evidence>
<dbReference type="SUPFAM" id="SSF82829">
    <property type="entry name" value="MesJ substrate recognition domain-like"/>
    <property type="match status" value="1"/>
</dbReference>
<evidence type="ECO:0000256" key="6">
    <source>
        <dbReference type="HAMAP-Rule" id="MF_01161"/>
    </source>
</evidence>
<accession>A0A512PEY7</accession>
<dbReference type="Proteomes" id="UP000321798">
    <property type="component" value="Unassembled WGS sequence"/>
</dbReference>
<dbReference type="OrthoDB" id="5244702at2"/>
<keyword evidence="3 6" id="KW-0547">Nucleotide-binding</keyword>
<evidence type="ECO:0000256" key="2">
    <source>
        <dbReference type="ARBA" id="ARBA00022694"/>
    </source>
</evidence>
<sequence length="385" mass="38975">MSGPDPAVAAVRSAVAAITADVPADGLVLVACSGGPDSLALAAATAFVADRARRRASGAGGWRAGAVVVDHGLQAGSAQVARRAADACRTLGLDPVHVVAVAPDGPGGPEAAARDARYAAIDAVADATGAHAVLLGHTLDDQAETVLLGLGRGSGVRALAGMAAVRGRLRRPLLALRRADTLRVCEVLALDPWHDPTNTPTAEASSGPRRSRLRALAVPALVDVLGPGVPGALARTADQLREAADTLDTLADALLADALLADALRPDGPLDDAQLVDGPLDDDPSLRFDVDALLAAPTGLRRWALRAAAVRAGSPAGSLRREHVLALDALLTGWHGQGPVALPGPAGVPTVGWRACGTLGLGPAGRPGSRPEPDPEPPTDDRQER</sequence>
<comment type="similarity">
    <text evidence="6">Belongs to the tRNA(Ile)-lysidine synthase family.</text>
</comment>
<keyword evidence="6" id="KW-0963">Cytoplasm</keyword>
<dbReference type="AlphaFoldDB" id="A0A512PEY7"/>
<dbReference type="EMBL" id="BKAL01000008">
    <property type="protein sequence ID" value="GEP69777.1"/>
    <property type="molecule type" value="Genomic_DNA"/>
</dbReference>